<dbReference type="PANTHER" id="PTHR46124:SF2">
    <property type="entry name" value="D-AMINOACYL-TRNA DEACYLASE"/>
    <property type="match status" value="1"/>
</dbReference>
<feature type="binding site" evidence="3">
    <location>
        <position position="100"/>
    </location>
    <ligand>
        <name>a divalent metal cation</name>
        <dbReference type="ChEBI" id="CHEBI:60240"/>
        <label>2</label>
    </ligand>
</feature>
<dbReference type="PROSITE" id="PS01091">
    <property type="entry name" value="TATD_3"/>
    <property type="match status" value="1"/>
</dbReference>
<gene>
    <name evidence="3" type="primary">dtd3</name>
    <name evidence="5" type="ORF">B6N60_03167</name>
</gene>
<dbReference type="GO" id="GO:0005829">
    <property type="term" value="C:cytosol"/>
    <property type="evidence" value="ECO:0007669"/>
    <property type="project" value="TreeGrafter"/>
</dbReference>
<dbReference type="GO" id="GO:0004536">
    <property type="term" value="F:DNA nuclease activity"/>
    <property type="evidence" value="ECO:0007669"/>
    <property type="project" value="InterPro"/>
</dbReference>
<evidence type="ECO:0000256" key="4">
    <source>
        <dbReference type="PIRSR" id="PIRSR005902-1"/>
    </source>
</evidence>
<dbReference type="AlphaFoldDB" id="A0A975Y5Q3"/>
<dbReference type="InterPro" id="IPR015991">
    <property type="entry name" value="TatD/YcfH-like"/>
</dbReference>
<dbReference type="InterPro" id="IPR032466">
    <property type="entry name" value="Metal_Hydrolase"/>
</dbReference>
<dbReference type="CDD" id="cd01310">
    <property type="entry name" value="TatD_DNAse"/>
    <property type="match status" value="1"/>
</dbReference>
<dbReference type="GO" id="GO:0019478">
    <property type="term" value="P:D-amino acid catabolic process"/>
    <property type="evidence" value="ECO:0007669"/>
    <property type="project" value="UniProtKB-UniRule"/>
</dbReference>
<feature type="binding site" evidence="3 4">
    <location>
        <position position="135"/>
    </location>
    <ligand>
        <name>a divalent metal cation</name>
        <dbReference type="ChEBI" id="CHEBI:60240"/>
        <label>2</label>
    </ligand>
</feature>
<dbReference type="InterPro" id="IPR033665">
    <property type="entry name" value="Deacylase_DTD3"/>
</dbReference>
<dbReference type="PIRSF" id="PIRSF005902">
    <property type="entry name" value="DNase_TatD"/>
    <property type="match status" value="1"/>
</dbReference>
<dbReference type="GO" id="GO:0046872">
    <property type="term" value="F:metal ion binding"/>
    <property type="evidence" value="ECO:0007669"/>
    <property type="project" value="UniProtKB-KW"/>
</dbReference>
<comment type="catalytic activity">
    <reaction evidence="3">
        <text>D-tyrosyl-tRNA(Tyr) + H2O = D-tyrosine + tRNA(Tyr)</text>
        <dbReference type="Rhea" id="RHEA:25347"/>
        <dbReference type="Rhea" id="RHEA-COMP:9707"/>
        <dbReference type="Rhea" id="RHEA-COMP:9872"/>
        <dbReference type="ChEBI" id="CHEBI:15377"/>
        <dbReference type="ChEBI" id="CHEBI:58570"/>
        <dbReference type="ChEBI" id="CHEBI:78442"/>
        <dbReference type="ChEBI" id="CHEBI:78723"/>
    </reaction>
</comment>
<keyword evidence="6" id="KW-1185">Reference proteome</keyword>
<protein>
    <recommendedName>
        <fullName evidence="3">D-aminoacyl-tRNA deacylase</fullName>
        <ecNumber evidence="3">3.1.1.96</ecNumber>
    </recommendedName>
</protein>
<comment type="similarity">
    <text evidence="3">Belongs to the metallo-dependent hydrolases superfamily. TatD-type hydrolase family. DTD3 subfamily.</text>
</comment>
<evidence type="ECO:0000313" key="6">
    <source>
        <dbReference type="Proteomes" id="UP000683511"/>
    </source>
</evidence>
<accession>A0A975Y5Q3</accession>
<dbReference type="SUPFAM" id="SSF51556">
    <property type="entry name" value="Metallo-dependent hydrolases"/>
    <property type="match status" value="1"/>
</dbReference>
<evidence type="ECO:0000256" key="1">
    <source>
        <dbReference type="ARBA" id="ARBA00022723"/>
    </source>
</evidence>
<keyword evidence="1 3" id="KW-0479">Metal-binding</keyword>
<comment type="catalytic activity">
    <reaction evidence="3">
        <text>a D-aminoacyl-tRNA + H2O = a tRNA + a D-alpha-amino acid + H(+)</text>
        <dbReference type="Rhea" id="RHEA:13953"/>
        <dbReference type="Rhea" id="RHEA-COMP:10123"/>
        <dbReference type="Rhea" id="RHEA-COMP:10124"/>
        <dbReference type="ChEBI" id="CHEBI:15377"/>
        <dbReference type="ChEBI" id="CHEBI:15378"/>
        <dbReference type="ChEBI" id="CHEBI:59871"/>
        <dbReference type="ChEBI" id="CHEBI:78442"/>
        <dbReference type="ChEBI" id="CHEBI:79333"/>
        <dbReference type="EC" id="3.1.1.96"/>
    </reaction>
</comment>
<dbReference type="NCBIfam" id="TIGR00010">
    <property type="entry name" value="YchF/TatD family DNA exonuclease"/>
    <property type="match status" value="1"/>
</dbReference>
<feature type="binding site" evidence="3 4">
    <location>
        <position position="100"/>
    </location>
    <ligand>
        <name>a divalent metal cation</name>
        <dbReference type="ChEBI" id="CHEBI:60240"/>
        <label>1</label>
    </ligand>
</feature>
<sequence>MTNQQIMQLIDTHVHINFEAFQPDLAAVRSRWQEVGVVQLVHSCVHPGEFASIQAIAHQFPEVNFAIGLHPLDAHKWHDQTATEIKTLAQSEPKVVAIGEMGLDFYKADNYEQQHVVFEAQLGIACELNLPVIIHCRDAAPAVKTVLQKWRDSQGERLRGVMHCWSGTPEETQWFLDLGFYISFSGTVTFKNAKNIQAAAKMVSSDRLLIETDCPFLSPVPKRGEKRNEPAYVRYVAEQLATLRGETVEAIAHQTTQNACKLFKLAI</sequence>
<dbReference type="PROSITE" id="PS01137">
    <property type="entry name" value="TATD_1"/>
    <property type="match status" value="1"/>
</dbReference>
<comment type="cofactor">
    <cofactor evidence="3">
        <name>a divalent metal cation</name>
        <dbReference type="ChEBI" id="CHEBI:60240"/>
    </cofactor>
    <text evidence="3">Binds 2 divalent metal cations per subunit.</text>
</comment>
<evidence type="ECO:0000256" key="2">
    <source>
        <dbReference type="ARBA" id="ARBA00022801"/>
    </source>
</evidence>
<dbReference type="KEGG" id="rsin:B6N60_03167"/>
<dbReference type="Pfam" id="PF01026">
    <property type="entry name" value="TatD_DNase"/>
    <property type="match status" value="1"/>
</dbReference>
<feature type="binding site" evidence="3 4">
    <location>
        <position position="163"/>
    </location>
    <ligand>
        <name>a divalent metal cation</name>
        <dbReference type="ChEBI" id="CHEBI:60240"/>
        <label>2</label>
    </ligand>
</feature>
<dbReference type="InterPro" id="IPR018228">
    <property type="entry name" value="DNase_TatD-rel_CS"/>
</dbReference>
<name>A0A975Y5Q3_9NOST</name>
<dbReference type="InterPro" id="IPR001130">
    <property type="entry name" value="TatD-like"/>
</dbReference>
<dbReference type="GO" id="GO:0051499">
    <property type="term" value="F:D-aminoacyl-tRNA deacylase activity"/>
    <property type="evidence" value="ECO:0007669"/>
    <property type="project" value="UniProtKB-UniRule"/>
</dbReference>
<dbReference type="Proteomes" id="UP000683511">
    <property type="component" value="Chromosome"/>
</dbReference>
<evidence type="ECO:0000256" key="3">
    <source>
        <dbReference type="HAMAP-Rule" id="MF_02048"/>
    </source>
</evidence>
<dbReference type="Gene3D" id="3.20.20.140">
    <property type="entry name" value="Metal-dependent hydrolases"/>
    <property type="match status" value="1"/>
</dbReference>
<dbReference type="FunFam" id="3.20.20.140:FF:000005">
    <property type="entry name" value="TatD family hydrolase"/>
    <property type="match status" value="1"/>
</dbReference>
<proteinExistence type="inferred from homology"/>
<dbReference type="EC" id="3.1.1.96" evidence="3"/>
<dbReference type="HAMAP" id="MF_02048">
    <property type="entry name" value="Deacylase_DTD3"/>
    <property type="match status" value="1"/>
</dbReference>
<feature type="binding site" evidence="3 4">
    <location>
        <position position="15"/>
    </location>
    <ligand>
        <name>a divalent metal cation</name>
        <dbReference type="ChEBI" id="CHEBI:60240"/>
        <label>1</label>
    </ligand>
</feature>
<comment type="function">
    <text evidence="3">Catalyzes the hydrolysis of D-tyrosyl-tRNA(Tyr).</text>
</comment>
<keyword evidence="2 3" id="KW-0378">Hydrolase</keyword>
<dbReference type="PANTHER" id="PTHR46124">
    <property type="entry name" value="D-AMINOACYL-TRNA DEACYLASE"/>
    <property type="match status" value="1"/>
</dbReference>
<dbReference type="EMBL" id="CP021056">
    <property type="protein sequence ID" value="QXE24462.1"/>
    <property type="molecule type" value="Genomic_DNA"/>
</dbReference>
<reference evidence="5" key="1">
    <citation type="submission" date="2017-04" db="EMBL/GenBank/DDBJ databases">
        <title>Genome deletions in a multicellular cyanobacterial endosymbiont for morphological adaptation in marine diatoms.</title>
        <authorList>
            <person name="Wang Y."/>
            <person name="Gao H."/>
            <person name="Li R."/>
            <person name="Xu X."/>
        </authorList>
    </citation>
    <scope>NUCLEOTIDE SEQUENCE</scope>
    <source>
        <strain evidence="5">FACHB 800</strain>
    </source>
</reference>
<feature type="binding site" evidence="3 4">
    <location>
        <position position="213"/>
    </location>
    <ligand>
        <name>a divalent metal cation</name>
        <dbReference type="ChEBI" id="CHEBI:60240"/>
        <label>1</label>
    </ligand>
</feature>
<feature type="binding site" evidence="3 4">
    <location>
        <position position="13"/>
    </location>
    <ligand>
        <name>a divalent metal cation</name>
        <dbReference type="ChEBI" id="CHEBI:60240"/>
        <label>1</label>
    </ligand>
</feature>
<organism evidence="5 6">
    <name type="scientific">Richelia sinica FACHB-800</name>
    <dbReference type="NCBI Taxonomy" id="1357546"/>
    <lineage>
        <taxon>Bacteria</taxon>
        <taxon>Bacillati</taxon>
        <taxon>Cyanobacteriota</taxon>
        <taxon>Cyanophyceae</taxon>
        <taxon>Nostocales</taxon>
        <taxon>Nostocaceae</taxon>
        <taxon>Richelia</taxon>
    </lineage>
</organism>
<evidence type="ECO:0000313" key="5">
    <source>
        <dbReference type="EMBL" id="QXE24462.1"/>
    </source>
</evidence>